<protein>
    <submittedName>
        <fullName evidence="1">5500_t:CDS:1</fullName>
    </submittedName>
</protein>
<dbReference type="AlphaFoldDB" id="A0A9N9BME6"/>
<dbReference type="Proteomes" id="UP000789375">
    <property type="component" value="Unassembled WGS sequence"/>
</dbReference>
<sequence length="69" mass="7911">MVILLTISSVATHVWRELLNNESDLADYIEIWLQPNQFNCQLGLLERCDKEIDPIAAWELAVDGRSKIV</sequence>
<evidence type="ECO:0000313" key="1">
    <source>
        <dbReference type="EMBL" id="CAG8568769.1"/>
    </source>
</evidence>
<gene>
    <name evidence="1" type="ORF">FMOSSE_LOCUS7344</name>
</gene>
<dbReference type="EMBL" id="CAJVPP010001694">
    <property type="protein sequence ID" value="CAG8568769.1"/>
    <property type="molecule type" value="Genomic_DNA"/>
</dbReference>
<evidence type="ECO:0000313" key="2">
    <source>
        <dbReference type="Proteomes" id="UP000789375"/>
    </source>
</evidence>
<comment type="caution">
    <text evidence="1">The sequence shown here is derived from an EMBL/GenBank/DDBJ whole genome shotgun (WGS) entry which is preliminary data.</text>
</comment>
<accession>A0A9N9BME6</accession>
<keyword evidence="2" id="KW-1185">Reference proteome</keyword>
<organism evidence="1 2">
    <name type="scientific">Funneliformis mosseae</name>
    <name type="common">Endomycorrhizal fungus</name>
    <name type="synonym">Glomus mosseae</name>
    <dbReference type="NCBI Taxonomy" id="27381"/>
    <lineage>
        <taxon>Eukaryota</taxon>
        <taxon>Fungi</taxon>
        <taxon>Fungi incertae sedis</taxon>
        <taxon>Mucoromycota</taxon>
        <taxon>Glomeromycotina</taxon>
        <taxon>Glomeromycetes</taxon>
        <taxon>Glomerales</taxon>
        <taxon>Glomeraceae</taxon>
        <taxon>Funneliformis</taxon>
    </lineage>
</organism>
<reference evidence="1" key="1">
    <citation type="submission" date="2021-06" db="EMBL/GenBank/DDBJ databases">
        <authorList>
            <person name="Kallberg Y."/>
            <person name="Tangrot J."/>
            <person name="Rosling A."/>
        </authorList>
    </citation>
    <scope>NUCLEOTIDE SEQUENCE</scope>
    <source>
        <strain evidence="1">87-6 pot B 2015</strain>
    </source>
</reference>
<proteinExistence type="predicted"/>
<name>A0A9N9BME6_FUNMO</name>